<evidence type="ECO:0000313" key="1">
    <source>
        <dbReference type="EMBL" id="KAJ8007729.1"/>
    </source>
</evidence>
<sequence length="442" mass="49946">MKCYFVWSSQTEHTRQKTELQLSATLKQPHSYFLRFKPIFIYTSQHFTTLRMLSLFVCFILCLSGAALSNLQEKQTDFGMQVFSQMALTTRDSNLAFSPYGVASILGMAQVGAGGETLKTLDSKMGFSLQERGIARQLRLLQRDIASVEGVELASGVMVERKMTLEKGFRKGLRKAFQAIPHQLDFSRPDQALEIINAWVSDHTAGNIRSFLSSSALTDETRMVLLSALHFQGLWKVPFDPQMTQERLFHCANGSSVSVPMMRQINRFKYGEFVTPDGVDYDVIEVPYEGETLSMLLVTPFERDTSMMALVGELTSQRLQQWRKEMKSLKLQLALPRFTLDSEVDLKTTLTSMGLGNMFNLAKADFTRITTEERLSVSKILQKVKIEVNEEGTKGSSATGAVMFSRMAVQEITLDRPFLFLIQHKSTGAVLFMGQVYQPHQR</sequence>
<gene>
    <name evidence="1" type="ORF">DPEC_G00097230</name>
</gene>
<proteinExistence type="predicted"/>
<name>A0ACC2GVI9_DALPE</name>
<accession>A0ACC2GVI9</accession>
<dbReference type="EMBL" id="CM055735">
    <property type="protein sequence ID" value="KAJ8007729.1"/>
    <property type="molecule type" value="Genomic_DNA"/>
</dbReference>
<organism evidence="1 2">
    <name type="scientific">Dallia pectoralis</name>
    <name type="common">Alaska blackfish</name>
    <dbReference type="NCBI Taxonomy" id="75939"/>
    <lineage>
        <taxon>Eukaryota</taxon>
        <taxon>Metazoa</taxon>
        <taxon>Chordata</taxon>
        <taxon>Craniata</taxon>
        <taxon>Vertebrata</taxon>
        <taxon>Euteleostomi</taxon>
        <taxon>Actinopterygii</taxon>
        <taxon>Neopterygii</taxon>
        <taxon>Teleostei</taxon>
        <taxon>Protacanthopterygii</taxon>
        <taxon>Esociformes</taxon>
        <taxon>Umbridae</taxon>
        <taxon>Dallia</taxon>
    </lineage>
</organism>
<reference evidence="1" key="1">
    <citation type="submission" date="2021-05" db="EMBL/GenBank/DDBJ databases">
        <authorList>
            <person name="Pan Q."/>
            <person name="Jouanno E."/>
            <person name="Zahm M."/>
            <person name="Klopp C."/>
            <person name="Cabau C."/>
            <person name="Louis A."/>
            <person name="Berthelot C."/>
            <person name="Parey E."/>
            <person name="Roest Crollius H."/>
            <person name="Montfort J."/>
            <person name="Robinson-Rechavi M."/>
            <person name="Bouchez O."/>
            <person name="Lampietro C."/>
            <person name="Lopez Roques C."/>
            <person name="Donnadieu C."/>
            <person name="Postlethwait J."/>
            <person name="Bobe J."/>
            <person name="Dillon D."/>
            <person name="Chandos A."/>
            <person name="von Hippel F."/>
            <person name="Guiguen Y."/>
        </authorList>
    </citation>
    <scope>NUCLEOTIDE SEQUENCE</scope>
    <source>
        <strain evidence="1">YG-Jan2019</strain>
    </source>
</reference>
<protein>
    <submittedName>
        <fullName evidence="1">Uncharacterized protein</fullName>
    </submittedName>
</protein>
<dbReference type="Proteomes" id="UP001157502">
    <property type="component" value="Chromosome 8"/>
</dbReference>
<comment type="caution">
    <text evidence="1">The sequence shown here is derived from an EMBL/GenBank/DDBJ whole genome shotgun (WGS) entry which is preliminary data.</text>
</comment>
<evidence type="ECO:0000313" key="2">
    <source>
        <dbReference type="Proteomes" id="UP001157502"/>
    </source>
</evidence>
<keyword evidence="2" id="KW-1185">Reference proteome</keyword>